<dbReference type="OrthoDB" id="7193459at2"/>
<feature type="chain" id="PRO_5022707425" description="Secreted protein" evidence="2">
    <location>
        <begin position="20"/>
        <end position="154"/>
    </location>
</feature>
<feature type="signal peptide" evidence="2">
    <location>
        <begin position="1"/>
        <end position="19"/>
    </location>
</feature>
<feature type="compositionally biased region" description="Polar residues" evidence="1">
    <location>
        <begin position="138"/>
        <end position="154"/>
    </location>
</feature>
<organism evidence="3 4">
    <name type="scientific">Arenimonas terrae</name>
    <dbReference type="NCBI Taxonomy" id="2546226"/>
    <lineage>
        <taxon>Bacteria</taxon>
        <taxon>Pseudomonadati</taxon>
        <taxon>Pseudomonadota</taxon>
        <taxon>Gammaproteobacteria</taxon>
        <taxon>Lysobacterales</taxon>
        <taxon>Lysobacteraceae</taxon>
        <taxon>Arenimonas</taxon>
    </lineage>
</organism>
<name>A0A5C4RRN2_9GAMM</name>
<evidence type="ECO:0000313" key="4">
    <source>
        <dbReference type="Proteomes" id="UP000305760"/>
    </source>
</evidence>
<accession>A0A5C4RRN2</accession>
<dbReference type="EMBL" id="SMDR01000002">
    <property type="protein sequence ID" value="TNJ33742.1"/>
    <property type="molecule type" value="Genomic_DNA"/>
</dbReference>
<keyword evidence="2" id="KW-0732">Signal</keyword>
<sequence>MSKTLLMILLLGFSSAASATAEPAVSVTEGSFAAQARAIEKSLADGKTYAEMSRAERDEVRTLLGRMANRLEGVQNVEELPEDDRLELFNDQERVNAMLVKGYADSRLVCDKRGRTGTHFRETKCQTVAERRRRAEADQNSMRALQRSPVPQSN</sequence>
<evidence type="ECO:0000256" key="1">
    <source>
        <dbReference type="SAM" id="MobiDB-lite"/>
    </source>
</evidence>
<dbReference type="Proteomes" id="UP000305760">
    <property type="component" value="Unassembled WGS sequence"/>
</dbReference>
<feature type="compositionally biased region" description="Basic and acidic residues" evidence="1">
    <location>
        <begin position="122"/>
        <end position="137"/>
    </location>
</feature>
<feature type="region of interest" description="Disordered" evidence="1">
    <location>
        <begin position="122"/>
        <end position="154"/>
    </location>
</feature>
<gene>
    <name evidence="3" type="ORF">E1B00_10415</name>
</gene>
<protein>
    <recommendedName>
        <fullName evidence="5">Secreted protein</fullName>
    </recommendedName>
</protein>
<evidence type="ECO:0008006" key="5">
    <source>
        <dbReference type="Google" id="ProtNLM"/>
    </source>
</evidence>
<dbReference type="AlphaFoldDB" id="A0A5C4RRN2"/>
<keyword evidence="4" id="KW-1185">Reference proteome</keyword>
<evidence type="ECO:0000313" key="3">
    <source>
        <dbReference type="EMBL" id="TNJ33742.1"/>
    </source>
</evidence>
<dbReference type="RefSeq" id="WP_139448457.1">
    <property type="nucleotide sequence ID" value="NZ_SMDR01000002.1"/>
</dbReference>
<reference evidence="3 4" key="1">
    <citation type="submission" date="2019-03" db="EMBL/GenBank/DDBJ databases">
        <title>Arenimonas daejeonensis sp. nov., isolated from compost.</title>
        <authorList>
            <person name="Jeon C.O."/>
        </authorList>
    </citation>
    <scope>NUCLEOTIDE SEQUENCE [LARGE SCALE GENOMIC DNA]</scope>
    <source>
        <strain evidence="3 4">R29</strain>
    </source>
</reference>
<comment type="caution">
    <text evidence="3">The sequence shown here is derived from an EMBL/GenBank/DDBJ whole genome shotgun (WGS) entry which is preliminary data.</text>
</comment>
<evidence type="ECO:0000256" key="2">
    <source>
        <dbReference type="SAM" id="SignalP"/>
    </source>
</evidence>
<proteinExistence type="predicted"/>